<dbReference type="InterPro" id="IPR024937">
    <property type="entry name" value="Domain_X"/>
</dbReference>
<dbReference type="CDD" id="cd01651">
    <property type="entry name" value="RT_G2_intron"/>
    <property type="match status" value="1"/>
</dbReference>
<dbReference type="RefSeq" id="WP_220200204.1">
    <property type="nucleotide sequence ID" value="NZ_BNJF01000011.1"/>
</dbReference>
<name>A0A8J3IG75_9CHLR</name>
<dbReference type="SUPFAM" id="SSF56672">
    <property type="entry name" value="DNA/RNA polymerases"/>
    <property type="match status" value="1"/>
</dbReference>
<dbReference type="PANTHER" id="PTHR34047">
    <property type="entry name" value="NUCLEAR INTRON MATURASE 1, MITOCHONDRIAL-RELATED"/>
    <property type="match status" value="1"/>
</dbReference>
<dbReference type="InterPro" id="IPR051083">
    <property type="entry name" value="GrpII_Intron_Splice-Mob/Def"/>
</dbReference>
<dbReference type="PANTHER" id="PTHR34047:SF8">
    <property type="entry name" value="PROTEIN YKFC"/>
    <property type="match status" value="1"/>
</dbReference>
<comment type="caution">
    <text evidence="2">The sequence shown here is derived from an EMBL/GenBank/DDBJ whole genome shotgun (WGS) entry which is preliminary data.</text>
</comment>
<dbReference type="AlphaFoldDB" id="A0A8J3IG75"/>
<keyword evidence="3" id="KW-1185">Reference proteome</keyword>
<dbReference type="InterPro" id="IPR043502">
    <property type="entry name" value="DNA/RNA_pol_sf"/>
</dbReference>
<gene>
    <name evidence="2" type="ORF">KSX_94370</name>
</gene>
<dbReference type="PROSITE" id="PS50878">
    <property type="entry name" value="RT_POL"/>
    <property type="match status" value="1"/>
</dbReference>
<proteinExistence type="predicted"/>
<protein>
    <submittedName>
        <fullName evidence="2">Maturase</fullName>
    </submittedName>
</protein>
<dbReference type="GO" id="GO:0006397">
    <property type="term" value="P:mRNA processing"/>
    <property type="evidence" value="ECO:0007669"/>
    <property type="project" value="InterPro"/>
</dbReference>
<evidence type="ECO:0000313" key="3">
    <source>
        <dbReference type="Proteomes" id="UP000612362"/>
    </source>
</evidence>
<evidence type="ECO:0000259" key="1">
    <source>
        <dbReference type="PROSITE" id="PS50878"/>
    </source>
</evidence>
<sequence length="470" mass="54710">MQTTEAYVGLLRERGKRGLPVKRVYRQLYNTNLYLTAYGRMYRNAGAMTPGVMEETSDGTSLETFEAIIAALKQERYHWQPARRTYILKKSEKKRPLGLPVWSDKLLAEVMRMILDAYFDGTFSEHSHGFREGRGCHTALREIYRIWQGTVWIIEGDIADCFGSLDHTLIISALAEHIQDGRFLNLVKKLLDAGYMEDWKVKKTLSGVPQGSILSPILSNILLSKLDRFVETELIPEYTRGKKRKPNQEYNRLINRACKLHKRGQTEAARKIKQQAQRLPSIDPQDPDFRRLRYVRYADDFALSFIGSKEEAEAIKRRLRTFLLEELKLNLSDEKTLITHTRDSAAKFLNYEITTFQSNAKQTRDKDGRKGRSINGGIGLKLPKKVIEDKCKRYMRQGKPTHRAELLNESDFTIIATYQLEYRGLVNYYRMAYNLYTLSKLKWVMEQSLTKTLASKHRISVKKVYKKYKH</sequence>
<organism evidence="2 3">
    <name type="scientific">Ktedonospora formicarum</name>
    <dbReference type="NCBI Taxonomy" id="2778364"/>
    <lineage>
        <taxon>Bacteria</taxon>
        <taxon>Bacillati</taxon>
        <taxon>Chloroflexota</taxon>
        <taxon>Ktedonobacteria</taxon>
        <taxon>Ktedonobacterales</taxon>
        <taxon>Ktedonobacteraceae</taxon>
        <taxon>Ktedonospora</taxon>
    </lineage>
</organism>
<feature type="domain" description="Reverse transcriptase" evidence="1">
    <location>
        <begin position="68"/>
        <end position="353"/>
    </location>
</feature>
<reference evidence="2" key="1">
    <citation type="submission" date="2020-10" db="EMBL/GenBank/DDBJ databases">
        <title>Taxonomic study of unclassified bacteria belonging to the class Ktedonobacteria.</title>
        <authorList>
            <person name="Yabe S."/>
            <person name="Wang C.M."/>
            <person name="Zheng Y."/>
            <person name="Sakai Y."/>
            <person name="Cavaletti L."/>
            <person name="Monciardini P."/>
            <person name="Donadio S."/>
        </authorList>
    </citation>
    <scope>NUCLEOTIDE SEQUENCE</scope>
    <source>
        <strain evidence="2">SOSP1-1</strain>
    </source>
</reference>
<dbReference type="EMBL" id="BNJF01000011">
    <property type="protein sequence ID" value="GHO51274.1"/>
    <property type="molecule type" value="Genomic_DNA"/>
</dbReference>
<dbReference type="Pfam" id="PF01348">
    <property type="entry name" value="Intron_maturas2"/>
    <property type="match status" value="1"/>
</dbReference>
<dbReference type="Proteomes" id="UP000612362">
    <property type="component" value="Unassembled WGS sequence"/>
</dbReference>
<accession>A0A8J3IG75</accession>
<dbReference type="Pfam" id="PF00078">
    <property type="entry name" value="RVT_1"/>
    <property type="match status" value="1"/>
</dbReference>
<evidence type="ECO:0000313" key="2">
    <source>
        <dbReference type="EMBL" id="GHO51274.1"/>
    </source>
</evidence>
<dbReference type="InterPro" id="IPR000477">
    <property type="entry name" value="RT_dom"/>
</dbReference>